<protein>
    <submittedName>
        <fullName evidence="1">Uncharacterized protein</fullName>
    </submittedName>
</protein>
<comment type="caution">
    <text evidence="1">The sequence shown here is derived from an EMBL/GenBank/DDBJ whole genome shotgun (WGS) entry which is preliminary data.</text>
</comment>
<dbReference type="EMBL" id="MVIE01000007">
    <property type="protein sequence ID" value="ORB43921.1"/>
    <property type="molecule type" value="Genomic_DNA"/>
</dbReference>
<dbReference type="Proteomes" id="UP000192513">
    <property type="component" value="Unassembled WGS sequence"/>
</dbReference>
<keyword evidence="2" id="KW-1185">Reference proteome</keyword>
<evidence type="ECO:0000313" key="1">
    <source>
        <dbReference type="EMBL" id="ORB43921.1"/>
    </source>
</evidence>
<gene>
    <name evidence="1" type="ORF">BST39_07880</name>
</gene>
<dbReference type="OrthoDB" id="4734645at2"/>
<dbReference type="STRING" id="590652.BST39_07880"/>
<sequence length="151" mass="16476">MLTIWCAAVAAAGLFVAWRIDERAQPCWSVRQFIDFNRDMQASLKAKTRFAPPGSYEQNSVPADADYQAWLDGLQRRADQVTAPGLSGHAQRAAALAREFIEDANQMNDDLGKQDPLKAQLPPSAKAVARVNQEFGDEMAALARACPTNAA</sequence>
<proteinExistence type="predicted"/>
<accession>A0A1X0IDP9</accession>
<organism evidence="1 2">
    <name type="scientific">Mycobacterium paraseoulense</name>
    <dbReference type="NCBI Taxonomy" id="590652"/>
    <lineage>
        <taxon>Bacteria</taxon>
        <taxon>Bacillati</taxon>
        <taxon>Actinomycetota</taxon>
        <taxon>Actinomycetes</taxon>
        <taxon>Mycobacteriales</taxon>
        <taxon>Mycobacteriaceae</taxon>
        <taxon>Mycobacterium</taxon>
    </lineage>
</organism>
<reference evidence="1 2" key="1">
    <citation type="submission" date="2017-02" db="EMBL/GenBank/DDBJ databases">
        <title>The new phylogeny of genus Mycobacterium.</title>
        <authorList>
            <person name="Tortoli E."/>
            <person name="Trovato A."/>
            <person name="Cirillo D.M."/>
        </authorList>
    </citation>
    <scope>NUCLEOTIDE SEQUENCE [LARGE SCALE GENOMIC DNA]</scope>
    <source>
        <strain evidence="1 2">DSM 45000</strain>
    </source>
</reference>
<evidence type="ECO:0000313" key="2">
    <source>
        <dbReference type="Proteomes" id="UP000192513"/>
    </source>
</evidence>
<dbReference type="AlphaFoldDB" id="A0A1X0IDP9"/>
<name>A0A1X0IDP9_9MYCO</name>